<dbReference type="InterPro" id="IPR029472">
    <property type="entry name" value="Copia-like_N"/>
</dbReference>
<organism evidence="3 4">
    <name type="scientific">Vitis vinifera</name>
    <name type="common">Grape</name>
    <dbReference type="NCBI Taxonomy" id="29760"/>
    <lineage>
        <taxon>Eukaryota</taxon>
        <taxon>Viridiplantae</taxon>
        <taxon>Streptophyta</taxon>
        <taxon>Embryophyta</taxon>
        <taxon>Tracheophyta</taxon>
        <taxon>Spermatophyta</taxon>
        <taxon>Magnoliopsida</taxon>
        <taxon>eudicotyledons</taxon>
        <taxon>Gunneridae</taxon>
        <taxon>Pentapetalae</taxon>
        <taxon>rosids</taxon>
        <taxon>Vitales</taxon>
        <taxon>Vitaceae</taxon>
        <taxon>Viteae</taxon>
        <taxon>Vitis</taxon>
    </lineage>
</organism>
<evidence type="ECO:0000313" key="3">
    <source>
        <dbReference type="EMBL" id="RVW51000.1"/>
    </source>
</evidence>
<reference evidence="3 4" key="1">
    <citation type="journal article" date="2018" name="PLoS Genet.">
        <title>Population sequencing reveals clonal diversity and ancestral inbreeding in the grapevine cultivar Chardonnay.</title>
        <authorList>
            <person name="Roach M.J."/>
            <person name="Johnson D.L."/>
            <person name="Bohlmann J."/>
            <person name="van Vuuren H.J."/>
            <person name="Jones S.J."/>
            <person name="Pretorius I.S."/>
            <person name="Schmidt S.A."/>
            <person name="Borneman A.R."/>
        </authorList>
    </citation>
    <scope>NUCLEOTIDE SEQUENCE [LARGE SCALE GENOMIC DNA]</scope>
    <source>
        <strain evidence="4">cv. Chardonnay</strain>
        <tissue evidence="3">Leaf</tissue>
    </source>
</reference>
<feature type="region of interest" description="Disordered" evidence="1">
    <location>
        <begin position="1"/>
        <end position="32"/>
    </location>
</feature>
<evidence type="ECO:0000313" key="4">
    <source>
        <dbReference type="Proteomes" id="UP000288805"/>
    </source>
</evidence>
<evidence type="ECO:0000256" key="1">
    <source>
        <dbReference type="SAM" id="MobiDB-lite"/>
    </source>
</evidence>
<feature type="domain" description="Retrotransposon Copia-like N-terminal" evidence="2">
    <location>
        <begin position="98"/>
        <end position="136"/>
    </location>
</feature>
<proteinExistence type="predicted"/>
<protein>
    <recommendedName>
        <fullName evidence="2">Retrotransposon Copia-like N-terminal domain-containing protein</fullName>
    </recommendedName>
</protein>
<gene>
    <name evidence="3" type="ORF">CK203_107109</name>
</gene>
<sequence length="202" mass="22634">MRSKLHGKPQYGNKGTSTRGGNQKVKNGQTNQRIVVGESQSIGILTKSNIEKLKRMLNQLEILNPSSTPTTGFCSMDQLEVAQALVVNTSSDLSHQQLTIQKLNGKNYTQWSQSAIISIKGRGKLGYITGSVKEPKKEDESQYHTWETDNSLVMAWLINSMEPVIAPTFLFHSTAKELWDAIKEFYLDLENSAEVFKLKSKL</sequence>
<feature type="compositionally biased region" description="Polar residues" evidence="1">
    <location>
        <begin position="13"/>
        <end position="32"/>
    </location>
</feature>
<dbReference type="PANTHER" id="PTHR37610">
    <property type="entry name" value="CCHC-TYPE DOMAIN-CONTAINING PROTEIN"/>
    <property type="match status" value="1"/>
</dbReference>
<dbReference type="AlphaFoldDB" id="A0A438ETG0"/>
<name>A0A438ETG0_VITVI</name>
<dbReference type="PANTHER" id="PTHR37610:SF75">
    <property type="entry name" value="RETROTRANSPOSON COPIA-LIKE N-TERMINAL DOMAIN-CONTAINING PROTEIN"/>
    <property type="match status" value="1"/>
</dbReference>
<dbReference type="Proteomes" id="UP000288805">
    <property type="component" value="Unassembled WGS sequence"/>
</dbReference>
<accession>A0A438ETG0</accession>
<comment type="caution">
    <text evidence="3">The sequence shown here is derived from an EMBL/GenBank/DDBJ whole genome shotgun (WGS) entry which is preliminary data.</text>
</comment>
<evidence type="ECO:0000259" key="2">
    <source>
        <dbReference type="Pfam" id="PF14244"/>
    </source>
</evidence>
<dbReference type="Pfam" id="PF14244">
    <property type="entry name" value="Retrotran_gag_3"/>
    <property type="match status" value="1"/>
</dbReference>
<dbReference type="EMBL" id="QGNW01001189">
    <property type="protein sequence ID" value="RVW51000.1"/>
    <property type="molecule type" value="Genomic_DNA"/>
</dbReference>